<dbReference type="AlphaFoldDB" id="A0A7W7HVS6"/>
<name>A0A7W7HVS6_9ACTN</name>
<protein>
    <submittedName>
        <fullName evidence="1">Uncharacterized protein</fullName>
    </submittedName>
</protein>
<comment type="caution">
    <text evidence="1">The sequence shown here is derived from an EMBL/GenBank/DDBJ whole genome shotgun (WGS) entry which is preliminary data.</text>
</comment>
<sequence length="113" mass="12385">MVSERRHADVEVSQLFDDADGVPFEVYVFTDETYDNLVAAEVSPLSVIEVIHAHGVVRRHIGPAMQIAGQDRNGTWLVVALIEDGDDAYTVASARHLDDVEIEAITQIKGEPA</sequence>
<gene>
    <name evidence="1" type="ORF">BJ971_002268</name>
</gene>
<organism evidence="1 2">
    <name type="scientific">Actinoplanes digitatis</name>
    <dbReference type="NCBI Taxonomy" id="1868"/>
    <lineage>
        <taxon>Bacteria</taxon>
        <taxon>Bacillati</taxon>
        <taxon>Actinomycetota</taxon>
        <taxon>Actinomycetes</taxon>
        <taxon>Micromonosporales</taxon>
        <taxon>Micromonosporaceae</taxon>
        <taxon>Actinoplanes</taxon>
    </lineage>
</organism>
<accession>A0A7W7HVS6</accession>
<keyword evidence="2" id="KW-1185">Reference proteome</keyword>
<dbReference type="EMBL" id="JACHNH010000001">
    <property type="protein sequence ID" value="MBB4761712.1"/>
    <property type="molecule type" value="Genomic_DNA"/>
</dbReference>
<evidence type="ECO:0000313" key="2">
    <source>
        <dbReference type="Proteomes" id="UP000578112"/>
    </source>
</evidence>
<evidence type="ECO:0000313" key="1">
    <source>
        <dbReference type="EMBL" id="MBB4761712.1"/>
    </source>
</evidence>
<dbReference type="Proteomes" id="UP000578112">
    <property type="component" value="Unassembled WGS sequence"/>
</dbReference>
<reference evidence="1 2" key="1">
    <citation type="submission" date="2020-08" db="EMBL/GenBank/DDBJ databases">
        <title>Sequencing the genomes of 1000 actinobacteria strains.</title>
        <authorList>
            <person name="Klenk H.-P."/>
        </authorList>
    </citation>
    <scope>NUCLEOTIDE SEQUENCE [LARGE SCALE GENOMIC DNA]</scope>
    <source>
        <strain evidence="1 2">DSM 43149</strain>
    </source>
</reference>
<proteinExistence type="predicted"/>